<evidence type="ECO:0000256" key="2">
    <source>
        <dbReference type="ARBA" id="ARBA00023125"/>
    </source>
</evidence>
<dbReference type="CDD" id="cd06170">
    <property type="entry name" value="LuxR_C_like"/>
    <property type="match status" value="1"/>
</dbReference>
<dbReference type="PANTHER" id="PTHR43214:SF43">
    <property type="entry name" value="TWO-COMPONENT RESPONSE REGULATOR"/>
    <property type="match status" value="1"/>
</dbReference>
<dbReference type="PROSITE" id="PS50110">
    <property type="entry name" value="RESPONSE_REGULATORY"/>
    <property type="match status" value="1"/>
</dbReference>
<dbReference type="GO" id="GO:0000160">
    <property type="term" value="P:phosphorelay signal transduction system"/>
    <property type="evidence" value="ECO:0007669"/>
    <property type="project" value="InterPro"/>
</dbReference>
<feature type="domain" description="Response regulatory" evidence="5">
    <location>
        <begin position="16"/>
        <end position="132"/>
    </location>
</feature>
<accession>A0A1H8JXC2</accession>
<evidence type="ECO:0000259" key="5">
    <source>
        <dbReference type="PROSITE" id="PS50110"/>
    </source>
</evidence>
<dbReference type="InterPro" id="IPR058245">
    <property type="entry name" value="NreC/VraR/RcsB-like_REC"/>
</dbReference>
<dbReference type="PROSITE" id="PS50043">
    <property type="entry name" value="HTH_LUXR_2"/>
    <property type="match status" value="1"/>
</dbReference>
<dbReference type="InterPro" id="IPR036388">
    <property type="entry name" value="WH-like_DNA-bd_sf"/>
</dbReference>
<dbReference type="PROSITE" id="PS00622">
    <property type="entry name" value="HTH_LUXR_1"/>
    <property type="match status" value="1"/>
</dbReference>
<feature type="domain" description="HTH luxR-type" evidence="4">
    <location>
        <begin position="148"/>
        <end position="213"/>
    </location>
</feature>
<dbReference type="PANTHER" id="PTHR43214">
    <property type="entry name" value="TWO-COMPONENT RESPONSE REGULATOR"/>
    <property type="match status" value="1"/>
</dbReference>
<dbReference type="AlphaFoldDB" id="A0A1H8JXC2"/>
<dbReference type="Proteomes" id="UP000198761">
    <property type="component" value="Unassembled WGS sequence"/>
</dbReference>
<name>A0A1H8JXC2_9RHOB</name>
<feature type="modified residue" description="4-aspartylphosphate" evidence="3">
    <location>
        <position position="67"/>
    </location>
</feature>
<evidence type="ECO:0000313" key="7">
    <source>
        <dbReference type="Proteomes" id="UP000198761"/>
    </source>
</evidence>
<evidence type="ECO:0000256" key="1">
    <source>
        <dbReference type="ARBA" id="ARBA00022553"/>
    </source>
</evidence>
<protein>
    <submittedName>
        <fullName evidence="6">Two component transcriptional regulator, LuxR family</fullName>
    </submittedName>
</protein>
<dbReference type="InterPro" id="IPR039420">
    <property type="entry name" value="WalR-like"/>
</dbReference>
<dbReference type="CDD" id="cd17535">
    <property type="entry name" value="REC_NarL-like"/>
    <property type="match status" value="1"/>
</dbReference>
<dbReference type="SMART" id="SM00448">
    <property type="entry name" value="REC"/>
    <property type="match status" value="1"/>
</dbReference>
<dbReference type="InterPro" id="IPR011006">
    <property type="entry name" value="CheY-like_superfamily"/>
</dbReference>
<dbReference type="GO" id="GO:0003677">
    <property type="term" value="F:DNA binding"/>
    <property type="evidence" value="ECO:0007669"/>
    <property type="project" value="UniProtKB-KW"/>
</dbReference>
<evidence type="ECO:0000256" key="3">
    <source>
        <dbReference type="PROSITE-ProRule" id="PRU00169"/>
    </source>
</evidence>
<dbReference type="Pfam" id="PF00196">
    <property type="entry name" value="GerE"/>
    <property type="match status" value="1"/>
</dbReference>
<reference evidence="6 7" key="1">
    <citation type="submission" date="2016-10" db="EMBL/GenBank/DDBJ databases">
        <authorList>
            <person name="de Groot N.N."/>
        </authorList>
    </citation>
    <scope>NUCLEOTIDE SEQUENCE [LARGE SCALE GENOMIC DNA]</scope>
    <source>
        <strain evidence="6 7">DSM 3857</strain>
    </source>
</reference>
<dbReference type="STRING" id="933059.SAMN04488103_108128"/>
<keyword evidence="1 3" id="KW-0597">Phosphoprotein</keyword>
<dbReference type="InterPro" id="IPR000792">
    <property type="entry name" value="Tscrpt_reg_LuxR_C"/>
</dbReference>
<dbReference type="RefSeq" id="WP_245749477.1">
    <property type="nucleotide sequence ID" value="NZ_FOCE01000008.1"/>
</dbReference>
<dbReference type="InterPro" id="IPR001789">
    <property type="entry name" value="Sig_transdc_resp-reg_receiver"/>
</dbReference>
<dbReference type="SMART" id="SM00421">
    <property type="entry name" value="HTH_LUXR"/>
    <property type="match status" value="1"/>
</dbReference>
<evidence type="ECO:0000259" key="4">
    <source>
        <dbReference type="PROSITE" id="PS50043"/>
    </source>
</evidence>
<dbReference type="GO" id="GO:0006355">
    <property type="term" value="P:regulation of DNA-templated transcription"/>
    <property type="evidence" value="ECO:0007669"/>
    <property type="project" value="InterPro"/>
</dbReference>
<keyword evidence="2" id="KW-0238">DNA-binding</keyword>
<keyword evidence="7" id="KW-1185">Reference proteome</keyword>
<gene>
    <name evidence="6" type="ORF">SAMN04488103_108128</name>
</gene>
<sequence>MADGGSMGETDSGRTRLLIADDHALVRDLVAAHLRAQGRFDVVTVESFSAAGDAVRAEGPFDLVLLDFSMPGMDGVEGIAELRARNGGRPVALFSGLARRETVLEALRRGAAGYIPKSTAPRDLPGVIRRILAGETYLPDNFDAPAPPPQGGFGLTPRELQVLRALREGLMNKEIAGQMGLSEVTIKMHVRAICTKLNARNRTQAAMIAESNGIG</sequence>
<dbReference type="EMBL" id="FOCE01000008">
    <property type="protein sequence ID" value="SEN85261.1"/>
    <property type="molecule type" value="Genomic_DNA"/>
</dbReference>
<organism evidence="6 7">
    <name type="scientific">Gemmobacter aquatilis</name>
    <dbReference type="NCBI Taxonomy" id="933059"/>
    <lineage>
        <taxon>Bacteria</taxon>
        <taxon>Pseudomonadati</taxon>
        <taxon>Pseudomonadota</taxon>
        <taxon>Alphaproteobacteria</taxon>
        <taxon>Rhodobacterales</taxon>
        <taxon>Paracoccaceae</taxon>
        <taxon>Gemmobacter</taxon>
    </lineage>
</organism>
<proteinExistence type="predicted"/>
<dbReference type="PRINTS" id="PR00038">
    <property type="entry name" value="HTHLUXR"/>
</dbReference>
<dbReference type="Gene3D" id="1.10.10.10">
    <property type="entry name" value="Winged helix-like DNA-binding domain superfamily/Winged helix DNA-binding domain"/>
    <property type="match status" value="1"/>
</dbReference>
<dbReference type="SUPFAM" id="SSF52172">
    <property type="entry name" value="CheY-like"/>
    <property type="match status" value="1"/>
</dbReference>
<dbReference type="Gene3D" id="3.40.50.2300">
    <property type="match status" value="1"/>
</dbReference>
<evidence type="ECO:0000313" key="6">
    <source>
        <dbReference type="EMBL" id="SEN85261.1"/>
    </source>
</evidence>
<dbReference type="Pfam" id="PF00072">
    <property type="entry name" value="Response_reg"/>
    <property type="match status" value="1"/>
</dbReference>